<accession>A0A7C9HPP1</accession>
<evidence type="ECO:0000313" key="2">
    <source>
        <dbReference type="EMBL" id="MVN85634.1"/>
    </source>
</evidence>
<organism evidence="2 3">
    <name type="scientific">Deinococcus arboris</name>
    <dbReference type="NCBI Taxonomy" id="2682977"/>
    <lineage>
        <taxon>Bacteria</taxon>
        <taxon>Thermotogati</taxon>
        <taxon>Deinococcota</taxon>
        <taxon>Deinococci</taxon>
        <taxon>Deinococcales</taxon>
        <taxon>Deinococcaceae</taxon>
        <taxon>Deinococcus</taxon>
    </lineage>
</organism>
<keyword evidence="3" id="KW-1185">Reference proteome</keyword>
<name>A0A7C9HPP1_9DEIO</name>
<evidence type="ECO:0000313" key="3">
    <source>
        <dbReference type="Proteomes" id="UP000483286"/>
    </source>
</evidence>
<keyword evidence="2" id="KW-0560">Oxidoreductase</keyword>
<dbReference type="RefSeq" id="WP_157457632.1">
    <property type="nucleotide sequence ID" value="NZ_WQLB01000002.1"/>
</dbReference>
<feature type="domain" description="FAD-binding" evidence="1">
    <location>
        <begin position="5"/>
        <end position="340"/>
    </location>
</feature>
<comment type="caution">
    <text evidence="2">The sequence shown here is derived from an EMBL/GenBank/DDBJ whole genome shotgun (WGS) entry which is preliminary data.</text>
</comment>
<dbReference type="InterPro" id="IPR002938">
    <property type="entry name" value="FAD-bd"/>
</dbReference>
<dbReference type="PRINTS" id="PR00420">
    <property type="entry name" value="RNGMNOXGNASE"/>
</dbReference>
<evidence type="ECO:0000259" key="1">
    <source>
        <dbReference type="Pfam" id="PF01494"/>
    </source>
</evidence>
<dbReference type="GO" id="GO:0071949">
    <property type="term" value="F:FAD binding"/>
    <property type="evidence" value="ECO:0007669"/>
    <property type="project" value="InterPro"/>
</dbReference>
<sequence>MTPRHVLIAGASIAGPALAYWLHRYGWDVTVVERAPNLRTGGHNVDLRGPGREVIRRMGLEAAVRAASTGEVGTRFIGQDGQVVAEFPVRPGEDDSATAELEILRGDLAQLLYDATAQDVTYRFGDRIQALHDEGQQVAVTFEHGPAQTFDLVVAADGLHSKTRHLMFGDEPQVKPVGQTMLFLTIPRQASDVNWWQWYTTTHGRAVHLRPDRYGTIRALLSYTSGKANAPHPSEEEQQQLFQQKFRDAGWEANRVLNGLQQADDWYFDVLAQVKAPRWSQGRRAMVGDAAYCASPISGMGTSLALTGAYVLAGEVAAHVDVRDGLRAYERLMRPYVEQAQRLPPGTPRLANPETRLGVAAWHGLIRVLAAAPKGLAGVLTSKKPPIELSDYRHLEQGR</sequence>
<proteinExistence type="predicted"/>
<dbReference type="Proteomes" id="UP000483286">
    <property type="component" value="Unassembled WGS sequence"/>
</dbReference>
<reference evidence="2 3" key="1">
    <citation type="submission" date="2019-12" db="EMBL/GenBank/DDBJ databases">
        <title>Deinococcus sp. HMF7620 Genome sequencing and assembly.</title>
        <authorList>
            <person name="Kang H."/>
            <person name="Kim H."/>
            <person name="Joh K."/>
        </authorList>
    </citation>
    <scope>NUCLEOTIDE SEQUENCE [LARGE SCALE GENOMIC DNA]</scope>
    <source>
        <strain evidence="2 3">HMF7620</strain>
    </source>
</reference>
<dbReference type="Gene3D" id="3.50.50.60">
    <property type="entry name" value="FAD/NAD(P)-binding domain"/>
    <property type="match status" value="1"/>
</dbReference>
<dbReference type="PANTHER" id="PTHR46865:SF2">
    <property type="entry name" value="MONOOXYGENASE"/>
    <property type="match status" value="1"/>
</dbReference>
<gene>
    <name evidence="2" type="ORF">GO986_02530</name>
</gene>
<protein>
    <submittedName>
        <fullName evidence="2">FAD-binding monooxygenase</fullName>
    </submittedName>
</protein>
<dbReference type="EMBL" id="WQLB01000002">
    <property type="protein sequence ID" value="MVN85634.1"/>
    <property type="molecule type" value="Genomic_DNA"/>
</dbReference>
<keyword evidence="2" id="KW-0503">Monooxygenase</keyword>
<dbReference type="Gene3D" id="3.30.9.10">
    <property type="entry name" value="D-Amino Acid Oxidase, subunit A, domain 2"/>
    <property type="match status" value="1"/>
</dbReference>
<dbReference type="AlphaFoldDB" id="A0A7C9HPP1"/>
<dbReference type="Pfam" id="PF01494">
    <property type="entry name" value="FAD_binding_3"/>
    <property type="match status" value="1"/>
</dbReference>
<dbReference type="InterPro" id="IPR051704">
    <property type="entry name" value="FAD_aromatic-hydroxylase"/>
</dbReference>
<dbReference type="InterPro" id="IPR036188">
    <property type="entry name" value="FAD/NAD-bd_sf"/>
</dbReference>
<dbReference type="SUPFAM" id="SSF51905">
    <property type="entry name" value="FAD/NAD(P)-binding domain"/>
    <property type="match status" value="1"/>
</dbReference>
<dbReference type="GO" id="GO:0004497">
    <property type="term" value="F:monooxygenase activity"/>
    <property type="evidence" value="ECO:0007669"/>
    <property type="project" value="UniProtKB-KW"/>
</dbReference>
<dbReference type="PANTHER" id="PTHR46865">
    <property type="entry name" value="OXIDOREDUCTASE-RELATED"/>
    <property type="match status" value="1"/>
</dbReference>